<dbReference type="GO" id="GO:0016301">
    <property type="term" value="F:kinase activity"/>
    <property type="evidence" value="ECO:0007669"/>
    <property type="project" value="UniProtKB-KW"/>
</dbReference>
<sequence length="325" mass="32625">MARHHGRSAGPVRCGAAHVSSTLGAVHATWVEGDGTAITGIGPVAGRMVTAAEAAALRDPDRSEPMVEEICAEALAELGPLDLATFEGPDLGDPQPVAGNGQIVAEVLEIPVIWNLRAADLEFGGQGGPIGGFGLLAVARFLGLPGPAALIELDRAATLTWVDPGAEDDSAALMAFDAGPGPAGPLTDGDASGPLGTGFFYRMPPRRWDRAAEAAVGGAPRTALCAEALLDALEYLPAAPRTLWLAGPGRGAAGLSDRLARGSGLEVRPIDEAGLDGEALAPAALAHLALRVRAGLPVTAPSLTGVRAAIGGATRSSPGVIPLSG</sequence>
<gene>
    <name evidence="1" type="ORF">SAMN05444417_0089</name>
</gene>
<keyword evidence="2" id="KW-1185">Reference proteome</keyword>
<dbReference type="EMBL" id="FQYO01000001">
    <property type="protein sequence ID" value="SHI29476.1"/>
    <property type="molecule type" value="Genomic_DNA"/>
</dbReference>
<name>A0A1M5ZZA3_9RHOB</name>
<dbReference type="RefSeq" id="WP_073325573.1">
    <property type="nucleotide sequence ID" value="NZ_FQYO01000001.1"/>
</dbReference>
<keyword evidence="1" id="KW-0418">Kinase</keyword>
<dbReference type="AlphaFoldDB" id="A0A1M5ZZA3"/>
<proteinExistence type="predicted"/>
<keyword evidence="1" id="KW-0808">Transferase</keyword>
<organism evidence="1 2">
    <name type="scientific">Wenxinia saemankumensis</name>
    <dbReference type="NCBI Taxonomy" id="1447782"/>
    <lineage>
        <taxon>Bacteria</taxon>
        <taxon>Pseudomonadati</taxon>
        <taxon>Pseudomonadota</taxon>
        <taxon>Alphaproteobacteria</taxon>
        <taxon>Rhodobacterales</taxon>
        <taxon>Roseobacteraceae</taxon>
        <taxon>Wenxinia</taxon>
    </lineage>
</organism>
<protein>
    <submittedName>
        <fullName evidence="1">Anhydro-N-acetylmuramic acid kinase</fullName>
    </submittedName>
</protein>
<dbReference type="Gene3D" id="3.30.420.40">
    <property type="match status" value="4"/>
</dbReference>
<dbReference type="STRING" id="1447782.SAMN05444417_0089"/>
<evidence type="ECO:0000313" key="1">
    <source>
        <dbReference type="EMBL" id="SHI29476.1"/>
    </source>
</evidence>
<evidence type="ECO:0000313" key="2">
    <source>
        <dbReference type="Proteomes" id="UP000184292"/>
    </source>
</evidence>
<dbReference type="Proteomes" id="UP000184292">
    <property type="component" value="Unassembled WGS sequence"/>
</dbReference>
<accession>A0A1M5ZZA3</accession>
<reference evidence="1 2" key="1">
    <citation type="submission" date="2016-11" db="EMBL/GenBank/DDBJ databases">
        <authorList>
            <person name="Jaros S."/>
            <person name="Januszkiewicz K."/>
            <person name="Wedrychowicz H."/>
        </authorList>
    </citation>
    <scope>NUCLEOTIDE SEQUENCE [LARGE SCALE GENOMIC DNA]</scope>
    <source>
        <strain evidence="1 2">DSM 100565</strain>
    </source>
</reference>